<dbReference type="AlphaFoldDB" id="A0A1H2FG13"/>
<dbReference type="EMBL" id="LT629780">
    <property type="protein sequence ID" value="SDU06229.1"/>
    <property type="molecule type" value="Genomic_DNA"/>
</dbReference>
<evidence type="ECO:0000256" key="2">
    <source>
        <dbReference type="ARBA" id="ARBA00022729"/>
    </source>
</evidence>
<comment type="subcellular location">
    <subcellularLocation>
        <location evidence="1">Cell outer membrane</location>
        <topology evidence="1">Lipid-anchor</topology>
    </subcellularLocation>
</comment>
<evidence type="ECO:0000313" key="7">
    <source>
        <dbReference type="EMBL" id="SDU06229.1"/>
    </source>
</evidence>
<evidence type="ECO:0000256" key="5">
    <source>
        <dbReference type="ARBA" id="ARBA00023237"/>
    </source>
</evidence>
<dbReference type="InterPro" id="IPR032831">
    <property type="entry name" value="LptM_cons"/>
</dbReference>
<proteinExistence type="predicted"/>
<evidence type="ECO:0000256" key="3">
    <source>
        <dbReference type="ARBA" id="ARBA00023136"/>
    </source>
</evidence>
<dbReference type="Proteomes" id="UP000243063">
    <property type="component" value="Chromosome I"/>
</dbReference>
<dbReference type="PROSITE" id="PS51257">
    <property type="entry name" value="PROKAR_LIPOPROTEIN"/>
    <property type="match status" value="1"/>
</dbReference>
<organism evidence="7 8">
    <name type="scientific">Geopseudomonas guangdongensis</name>
    <dbReference type="NCBI Taxonomy" id="1245526"/>
    <lineage>
        <taxon>Bacteria</taxon>
        <taxon>Pseudomonadati</taxon>
        <taxon>Pseudomonadota</taxon>
        <taxon>Gammaproteobacteria</taxon>
        <taxon>Pseudomonadales</taxon>
        <taxon>Pseudomonadaceae</taxon>
        <taxon>Geopseudomonas</taxon>
    </lineage>
</organism>
<keyword evidence="8" id="KW-1185">Reference proteome</keyword>
<dbReference type="GO" id="GO:0009279">
    <property type="term" value="C:cell outer membrane"/>
    <property type="evidence" value="ECO:0007669"/>
    <property type="project" value="UniProtKB-SubCell"/>
</dbReference>
<reference evidence="8" key="1">
    <citation type="submission" date="2016-10" db="EMBL/GenBank/DDBJ databases">
        <authorList>
            <person name="Varghese N."/>
            <person name="Submissions S."/>
        </authorList>
    </citation>
    <scope>NUCLEOTIDE SEQUENCE [LARGE SCALE GENOMIC DNA]</scope>
    <source>
        <strain evidence="8">CCTCC 2012022</strain>
    </source>
</reference>
<dbReference type="Pfam" id="PF13627">
    <property type="entry name" value="LptM_cons"/>
    <property type="match status" value="1"/>
</dbReference>
<accession>A0A1H2FG13</accession>
<gene>
    <name evidence="7" type="ORF">SAMN05216580_1191</name>
</gene>
<dbReference type="RefSeq" id="WP_090212866.1">
    <property type="nucleotide sequence ID" value="NZ_LT629780.1"/>
</dbReference>
<dbReference type="NCBIfam" id="NF047847">
    <property type="entry name" value="SS_mature_LptM"/>
    <property type="match status" value="1"/>
</dbReference>
<keyword evidence="2" id="KW-0732">Signal</keyword>
<evidence type="ECO:0000256" key="6">
    <source>
        <dbReference type="ARBA" id="ARBA00023288"/>
    </source>
</evidence>
<evidence type="ECO:0000313" key="8">
    <source>
        <dbReference type="Proteomes" id="UP000243063"/>
    </source>
</evidence>
<keyword evidence="5" id="KW-0998">Cell outer membrane</keyword>
<sequence>MKRLLLPLLALFVLSAGLTGCGQKGPLYLPGDEKAGNSKDRFEL</sequence>
<keyword evidence="4" id="KW-0564">Palmitate</keyword>
<dbReference type="STRING" id="1245526.SAMN05216580_1191"/>
<name>A0A1H2FG13_9GAMM</name>
<protein>
    <submittedName>
        <fullName evidence="7">Lipoprotein-attachment site-containing protein</fullName>
    </submittedName>
</protein>
<keyword evidence="6 7" id="KW-0449">Lipoprotein</keyword>
<keyword evidence="3" id="KW-0472">Membrane</keyword>
<evidence type="ECO:0000256" key="4">
    <source>
        <dbReference type="ARBA" id="ARBA00023139"/>
    </source>
</evidence>
<evidence type="ECO:0000256" key="1">
    <source>
        <dbReference type="ARBA" id="ARBA00004459"/>
    </source>
</evidence>